<dbReference type="EMBL" id="QFFG01000005">
    <property type="protein sequence ID" value="PWG04533.1"/>
    <property type="molecule type" value="Genomic_DNA"/>
</dbReference>
<organism evidence="3 4">
    <name type="scientific">Polaribacter aquimarinus</name>
    <dbReference type="NCBI Taxonomy" id="2100726"/>
    <lineage>
        <taxon>Bacteria</taxon>
        <taxon>Pseudomonadati</taxon>
        <taxon>Bacteroidota</taxon>
        <taxon>Flavobacteriia</taxon>
        <taxon>Flavobacteriales</taxon>
        <taxon>Flavobacteriaceae</taxon>
    </lineage>
</organism>
<keyword evidence="1" id="KW-0472">Membrane</keyword>
<dbReference type="AlphaFoldDB" id="A0A2U2J862"/>
<proteinExistence type="predicted"/>
<comment type="caution">
    <text evidence="3">The sequence shown here is derived from an EMBL/GenBank/DDBJ whole genome shotgun (WGS) entry which is preliminary data.</text>
</comment>
<feature type="chain" id="PRO_5015781737" description="PEP-CTERM sorting domain-containing protein" evidence="2">
    <location>
        <begin position="21"/>
        <end position="60"/>
    </location>
</feature>
<evidence type="ECO:0000313" key="3">
    <source>
        <dbReference type="EMBL" id="PWG04533.1"/>
    </source>
</evidence>
<evidence type="ECO:0000256" key="1">
    <source>
        <dbReference type="SAM" id="Phobius"/>
    </source>
</evidence>
<keyword evidence="1" id="KW-1133">Transmembrane helix</keyword>
<keyword evidence="4" id="KW-1185">Reference proteome</keyword>
<protein>
    <recommendedName>
        <fullName evidence="5">PEP-CTERM sorting domain-containing protein</fullName>
    </recommendedName>
</protein>
<sequence>MKKRNYLAFFIMLIFTSVMSSQVVPPPVPPPPPPGLPIDGGIALLLFSGILYGYRKLKSS</sequence>
<feature type="transmembrane region" description="Helical" evidence="1">
    <location>
        <begin position="36"/>
        <end position="54"/>
    </location>
</feature>
<dbReference type="NCBIfam" id="NF046080">
    <property type="entry name" value="PID_CTERM"/>
    <property type="match status" value="1"/>
</dbReference>
<dbReference type="InterPro" id="IPR058207">
    <property type="entry name" value="PID_CTERM"/>
</dbReference>
<reference evidence="3 4" key="1">
    <citation type="submission" date="2018-05" db="EMBL/GenBank/DDBJ databases">
        <title>Polaribacter aquimarinus sp. nov., isolated from sediment in a sediment of sea.</title>
        <authorList>
            <person name="Lu D."/>
        </authorList>
    </citation>
    <scope>NUCLEOTIDE SEQUENCE [LARGE SCALE GENOMIC DNA]</scope>
    <source>
        <strain evidence="3 4">ZY113</strain>
    </source>
</reference>
<name>A0A2U2J862_9FLAO</name>
<keyword evidence="1" id="KW-0812">Transmembrane</keyword>
<evidence type="ECO:0000313" key="4">
    <source>
        <dbReference type="Proteomes" id="UP000245670"/>
    </source>
</evidence>
<evidence type="ECO:0000256" key="2">
    <source>
        <dbReference type="SAM" id="SignalP"/>
    </source>
</evidence>
<evidence type="ECO:0008006" key="5">
    <source>
        <dbReference type="Google" id="ProtNLM"/>
    </source>
</evidence>
<accession>A0A2U2J862</accession>
<feature type="signal peptide" evidence="2">
    <location>
        <begin position="1"/>
        <end position="20"/>
    </location>
</feature>
<keyword evidence="2" id="KW-0732">Signal</keyword>
<gene>
    <name evidence="3" type="ORF">DIS07_11325</name>
</gene>
<dbReference type="Proteomes" id="UP000245670">
    <property type="component" value="Unassembled WGS sequence"/>
</dbReference>